<accession>A0A2N7CL52</accession>
<evidence type="ECO:0000313" key="1">
    <source>
        <dbReference type="EMBL" id="PMF35687.1"/>
    </source>
</evidence>
<comment type="caution">
    <text evidence="1">The sequence shown here is derived from an EMBL/GenBank/DDBJ whole genome shotgun (WGS) entry which is preliminary data.</text>
</comment>
<gene>
    <name evidence="1" type="ORF">BCV19_20345</name>
</gene>
<evidence type="ECO:0000313" key="2">
    <source>
        <dbReference type="Proteomes" id="UP000235405"/>
    </source>
</evidence>
<dbReference type="AlphaFoldDB" id="A0A2N7CL52"/>
<sequence>MVEMGSKTMRYESLFDDNYSGPEALRLHSQYKGSFDELVEALEPVWSGKTVAHYCYRACEPLHVLSADSFEITINVGCQPRIPTGVDLQDSCRVNHITVDLWDSADVQGFIELLLRKLNASLTLSSVEPF</sequence>
<proteinExistence type="predicted"/>
<dbReference type="Proteomes" id="UP000235405">
    <property type="component" value="Unassembled WGS sequence"/>
</dbReference>
<dbReference type="EMBL" id="MCSW01000006">
    <property type="protein sequence ID" value="PMF35687.1"/>
    <property type="molecule type" value="Genomic_DNA"/>
</dbReference>
<protein>
    <submittedName>
        <fullName evidence="1">Uncharacterized protein</fullName>
    </submittedName>
</protein>
<reference evidence="2" key="1">
    <citation type="submission" date="2016-07" db="EMBL/GenBank/DDBJ databases">
        <title>Nontailed viruses are major unrecognized killers of bacteria in the ocean.</title>
        <authorList>
            <person name="Kauffman K."/>
            <person name="Hussain F."/>
            <person name="Yang J."/>
            <person name="Arevalo P."/>
            <person name="Brown J."/>
            <person name="Cutler M."/>
            <person name="Kelly L."/>
            <person name="Polz M.F."/>
        </authorList>
    </citation>
    <scope>NUCLEOTIDE SEQUENCE [LARGE SCALE GENOMIC DNA]</scope>
    <source>
        <strain evidence="2">10N.286.54.F3</strain>
    </source>
</reference>
<organism evidence="1 2">
    <name type="scientific">Vibrio splendidus</name>
    <dbReference type="NCBI Taxonomy" id="29497"/>
    <lineage>
        <taxon>Bacteria</taxon>
        <taxon>Pseudomonadati</taxon>
        <taxon>Pseudomonadota</taxon>
        <taxon>Gammaproteobacteria</taxon>
        <taxon>Vibrionales</taxon>
        <taxon>Vibrionaceae</taxon>
        <taxon>Vibrio</taxon>
    </lineage>
</organism>
<name>A0A2N7CL52_VIBSP</name>